<proteinExistence type="predicted"/>
<name>A0A0F6Z4X8_9CORY</name>
<organism evidence="1 2">
    <name type="scientific">[Brevibacterium] flavum</name>
    <dbReference type="NCBI Taxonomy" id="92706"/>
    <lineage>
        <taxon>Bacteria</taxon>
        <taxon>Bacillati</taxon>
        <taxon>Actinomycetota</taxon>
        <taxon>Actinomycetes</taxon>
        <taxon>Mycobacteriales</taxon>
        <taxon>Corynebacteriaceae</taxon>
        <taxon>Corynebacterium</taxon>
    </lineage>
</organism>
<evidence type="ECO:0000313" key="2">
    <source>
        <dbReference type="Proteomes" id="UP000034037"/>
    </source>
</evidence>
<gene>
    <name evidence="1" type="ORF">YH66_05160</name>
</gene>
<dbReference type="RefSeq" id="WP_003860113.1">
    <property type="nucleotide sequence ID" value="NZ_CP011309.1"/>
</dbReference>
<sequence>MNLFSQFLEAQMMTSALSAGLRRWKKIAGSKQIVLFAVSDAGSCLLSKDEDIPSERLRRLAEQLLQFADAQDHSEREARANT</sequence>
<protein>
    <submittedName>
        <fullName evidence="1">Uncharacterized protein</fullName>
    </submittedName>
</protein>
<accession>A0A0F6Z4X8</accession>
<reference evidence="1 2" key="1">
    <citation type="submission" date="2015-04" db="EMBL/GenBank/DDBJ databases">
        <title>Complete Genome Sequence of Brevibacterium flavum ATCC 15168.</title>
        <authorList>
            <person name="Ahn J."/>
            <person name="Park G."/>
            <person name="Jeon W."/>
            <person name="Jang Y."/>
            <person name="Jang M."/>
            <person name="Lee H."/>
            <person name="Lee H."/>
        </authorList>
    </citation>
    <scope>NUCLEOTIDE SEQUENCE [LARGE SCALE GENOMIC DNA]</scope>
    <source>
        <strain evidence="1 2">ATCC 15168</strain>
    </source>
</reference>
<dbReference type="HOGENOM" id="CLU_2551655_0_0_11"/>
<dbReference type="AlphaFoldDB" id="A0A0F6Z4X8"/>
<keyword evidence="2" id="KW-1185">Reference proteome</keyword>
<dbReference type="PATRIC" id="fig|92706.3.peg.1071"/>
<evidence type="ECO:0000313" key="1">
    <source>
        <dbReference type="EMBL" id="AKF26987.1"/>
    </source>
</evidence>
<dbReference type="Proteomes" id="UP000034037">
    <property type="component" value="Chromosome"/>
</dbReference>
<dbReference type="EMBL" id="CP011309">
    <property type="protein sequence ID" value="AKF26987.1"/>
    <property type="molecule type" value="Genomic_DNA"/>
</dbReference>